<comment type="caution">
    <text evidence="2">The sequence shown here is derived from an EMBL/GenBank/DDBJ whole genome shotgun (WGS) entry which is preliminary data.</text>
</comment>
<gene>
    <name evidence="2" type="ORF">E1161_08160</name>
</gene>
<feature type="transmembrane region" description="Helical" evidence="1">
    <location>
        <begin position="21"/>
        <end position="41"/>
    </location>
</feature>
<dbReference type="AlphaFoldDB" id="A0A4R4V5A3"/>
<evidence type="ECO:0000256" key="1">
    <source>
        <dbReference type="SAM" id="Phobius"/>
    </source>
</evidence>
<name>A0A4R4V5A3_9PSEU</name>
<accession>A0A4R4V5A3</accession>
<keyword evidence="1" id="KW-0472">Membrane</keyword>
<dbReference type="EMBL" id="SMKV01000007">
    <property type="protein sequence ID" value="TDC94489.1"/>
    <property type="molecule type" value="Genomic_DNA"/>
</dbReference>
<reference evidence="2 3" key="1">
    <citation type="submission" date="2019-03" db="EMBL/GenBank/DDBJ databases">
        <title>Draft genome sequences of novel Actinobacteria.</title>
        <authorList>
            <person name="Sahin N."/>
            <person name="Ay H."/>
            <person name="Saygin H."/>
        </authorList>
    </citation>
    <scope>NUCLEOTIDE SEQUENCE [LARGE SCALE GENOMIC DNA]</scope>
    <source>
        <strain evidence="2 3">16K404</strain>
    </source>
</reference>
<evidence type="ECO:0000313" key="2">
    <source>
        <dbReference type="EMBL" id="TDC94489.1"/>
    </source>
</evidence>
<keyword evidence="1" id="KW-0812">Transmembrane</keyword>
<dbReference type="OrthoDB" id="5176879at2"/>
<organism evidence="2 3">
    <name type="scientific">Saccharopolyspora aridisoli</name>
    <dbReference type="NCBI Taxonomy" id="2530385"/>
    <lineage>
        <taxon>Bacteria</taxon>
        <taxon>Bacillati</taxon>
        <taxon>Actinomycetota</taxon>
        <taxon>Actinomycetes</taxon>
        <taxon>Pseudonocardiales</taxon>
        <taxon>Pseudonocardiaceae</taxon>
        <taxon>Saccharopolyspora</taxon>
    </lineage>
</organism>
<dbReference type="Proteomes" id="UP000294744">
    <property type="component" value="Unassembled WGS sequence"/>
</dbReference>
<keyword evidence="1" id="KW-1133">Transmembrane helix</keyword>
<feature type="transmembrane region" description="Helical" evidence="1">
    <location>
        <begin position="160"/>
        <end position="181"/>
    </location>
</feature>
<sequence>MVVRGLRRLVLVALDRTRWQQFVACCVSLWALAWIAGQFIAPAPAHGPSALGVLGELAARVGLTGGGWAERVAETWQHSGGGLAIFGGLLWAATTERGQLPALLGWVAVMLGAERLGYRPAMLVAVASMAGFVVLLWITAQISRRFLDRTTLFPDDVVRAGVTAAALSAVVPLFAPTLFLARLGNPYLAKGPRPIPAQRCEQSRVHDQERS</sequence>
<protein>
    <submittedName>
        <fullName evidence="2">Uncharacterized protein</fullName>
    </submittedName>
</protein>
<evidence type="ECO:0000313" key="3">
    <source>
        <dbReference type="Proteomes" id="UP000294744"/>
    </source>
</evidence>
<keyword evidence="3" id="KW-1185">Reference proteome</keyword>
<proteinExistence type="predicted"/>
<feature type="transmembrane region" description="Helical" evidence="1">
    <location>
        <begin position="121"/>
        <end position="140"/>
    </location>
</feature>